<organism evidence="2">
    <name type="scientific">Ixodes ricinus</name>
    <name type="common">Common tick</name>
    <name type="synonym">Acarus ricinus</name>
    <dbReference type="NCBI Taxonomy" id="34613"/>
    <lineage>
        <taxon>Eukaryota</taxon>
        <taxon>Metazoa</taxon>
        <taxon>Ecdysozoa</taxon>
        <taxon>Arthropoda</taxon>
        <taxon>Chelicerata</taxon>
        <taxon>Arachnida</taxon>
        <taxon>Acari</taxon>
        <taxon>Parasitiformes</taxon>
        <taxon>Ixodida</taxon>
        <taxon>Ixodoidea</taxon>
        <taxon>Ixodidae</taxon>
        <taxon>Ixodinae</taxon>
        <taxon>Ixodes</taxon>
    </lineage>
</organism>
<keyword evidence="1" id="KW-0732">Signal</keyword>
<feature type="signal peptide" evidence="1">
    <location>
        <begin position="1"/>
        <end position="17"/>
    </location>
</feature>
<sequence>MLFVLFAVVLGLPASLGGVLSGMIPAYHCQRGIDPAGQIFCQLFGLQDVTGYHLTTCEVRCLGSAKKLRLPKDVCPRSGLACTENLKQNLLKWRADMLKIKTELTNDWCHK</sequence>
<evidence type="ECO:0000256" key="1">
    <source>
        <dbReference type="SAM" id="SignalP"/>
    </source>
</evidence>
<name>A0A0K8R6A6_IXORI</name>
<evidence type="ECO:0000313" key="2">
    <source>
        <dbReference type="EMBL" id="JAA66019.1"/>
    </source>
</evidence>
<reference evidence="2" key="1">
    <citation type="submission" date="2012-12" db="EMBL/GenBank/DDBJ databases">
        <title>Identification and characterization of a phenylalanine ammonia-lyase gene family in Isatis indigotica Fort.</title>
        <authorList>
            <person name="Liu Q."/>
            <person name="Chen J."/>
            <person name="Zhou X."/>
            <person name="Di P."/>
            <person name="Xiao Y."/>
            <person name="Xuan H."/>
            <person name="Zhang L."/>
            <person name="Chen W."/>
        </authorList>
    </citation>
    <scope>NUCLEOTIDE SEQUENCE</scope>
    <source>
        <tissue evidence="2">Salivary gland</tissue>
    </source>
</reference>
<dbReference type="AlphaFoldDB" id="A0A0K8R6A6"/>
<accession>A0A0K8R6A6</accession>
<proteinExistence type="evidence at transcript level"/>
<protein>
    <submittedName>
        <fullName evidence="2">Putative ixodes 10 kDa peptide protein</fullName>
    </submittedName>
</protein>
<feature type="chain" id="PRO_5005516415" evidence="1">
    <location>
        <begin position="18"/>
        <end position="111"/>
    </location>
</feature>
<dbReference type="EMBL" id="GADI01007789">
    <property type="protein sequence ID" value="JAA66019.1"/>
    <property type="molecule type" value="mRNA"/>
</dbReference>